<dbReference type="CDD" id="cd17369">
    <property type="entry name" value="MFS_ShiA_like"/>
    <property type="match status" value="1"/>
</dbReference>
<keyword evidence="2" id="KW-0813">Transport</keyword>
<feature type="transmembrane region" description="Helical" evidence="7">
    <location>
        <begin position="339"/>
        <end position="362"/>
    </location>
</feature>
<keyword evidence="3" id="KW-1003">Cell membrane</keyword>
<dbReference type="InterPro" id="IPR036259">
    <property type="entry name" value="MFS_trans_sf"/>
</dbReference>
<feature type="transmembrane region" description="Helical" evidence="7">
    <location>
        <begin position="408"/>
        <end position="426"/>
    </location>
</feature>
<dbReference type="InterPro" id="IPR011701">
    <property type="entry name" value="MFS"/>
</dbReference>
<protein>
    <submittedName>
        <fullName evidence="9">MFS transporter</fullName>
    </submittedName>
</protein>
<dbReference type="InterPro" id="IPR020846">
    <property type="entry name" value="MFS_dom"/>
</dbReference>
<evidence type="ECO:0000256" key="2">
    <source>
        <dbReference type="ARBA" id="ARBA00022448"/>
    </source>
</evidence>
<feature type="transmembrane region" description="Helical" evidence="7">
    <location>
        <begin position="59"/>
        <end position="82"/>
    </location>
</feature>
<feature type="transmembrane region" description="Helical" evidence="7">
    <location>
        <begin position="160"/>
        <end position="182"/>
    </location>
</feature>
<feature type="transmembrane region" description="Helical" evidence="7">
    <location>
        <begin position="263"/>
        <end position="293"/>
    </location>
</feature>
<feature type="transmembrane region" description="Helical" evidence="7">
    <location>
        <begin position="313"/>
        <end position="332"/>
    </location>
</feature>
<dbReference type="Pfam" id="PF07690">
    <property type="entry name" value="MFS_1"/>
    <property type="match status" value="1"/>
</dbReference>
<dbReference type="InterPro" id="IPR005829">
    <property type="entry name" value="Sugar_transporter_CS"/>
</dbReference>
<keyword evidence="6 7" id="KW-0472">Membrane</keyword>
<evidence type="ECO:0000256" key="3">
    <source>
        <dbReference type="ARBA" id="ARBA00022475"/>
    </source>
</evidence>
<evidence type="ECO:0000256" key="4">
    <source>
        <dbReference type="ARBA" id="ARBA00022692"/>
    </source>
</evidence>
<comment type="subcellular location">
    <subcellularLocation>
        <location evidence="1">Cell membrane</location>
        <topology evidence="1">Multi-pass membrane protein</topology>
    </subcellularLocation>
</comment>
<dbReference type="PANTHER" id="PTHR43045:SF1">
    <property type="entry name" value="SHIKIMATE TRANSPORTER"/>
    <property type="match status" value="1"/>
</dbReference>
<proteinExistence type="predicted"/>
<evidence type="ECO:0000259" key="8">
    <source>
        <dbReference type="PROSITE" id="PS50850"/>
    </source>
</evidence>
<evidence type="ECO:0000313" key="9">
    <source>
        <dbReference type="EMBL" id="MEV0974922.1"/>
    </source>
</evidence>
<feature type="transmembrane region" description="Helical" evidence="7">
    <location>
        <begin position="194"/>
        <end position="213"/>
    </location>
</feature>
<dbReference type="EMBL" id="JBFALK010000037">
    <property type="protein sequence ID" value="MEV0974922.1"/>
    <property type="molecule type" value="Genomic_DNA"/>
</dbReference>
<dbReference type="PANTHER" id="PTHR43045">
    <property type="entry name" value="SHIKIMATE TRANSPORTER"/>
    <property type="match status" value="1"/>
</dbReference>
<dbReference type="Gene3D" id="1.20.1250.20">
    <property type="entry name" value="MFS general substrate transporter like domains"/>
    <property type="match status" value="2"/>
</dbReference>
<sequence>MPQTPDVAHPRGRGRTSSRRVIVASLVGNALEWYDFFLYGTAAALIFNHLFFPTVDPTVGTISAFGTQAVAFLARPIGGILFGHFGDRVGRRTMLYLTLSLMGVATFLIGVLPTYASIGIWAPILLTVVRMLQGIAVGGEWGGGVLLISENVGARRRGMLSALSQTGVGIGFVLSALAFAVMQTVTTDAQFMAWGWRVPFIAGVLIMGVGLFIRTHVMETAAFQEVQEKSGAEHIPAWTALREQPRSVLVTFGARLTESGASYIFIVFVLAYATQIGISSSVALTSVVIAMALDALLMPLWGALSDRVGRRPVYIAGAIGVALWAAPFFWLINTKETPLVVLSIVVANAICHSAMIGTQPAFFTELFTGDVRYSGVALGHEIASVVGGGLSPLIAISLLAWADAWWPVALYLAFLGLVAVVAVALAPETAARDLTSVTRKRSSNLSPEIALSSD</sequence>
<dbReference type="Proteomes" id="UP001551675">
    <property type="component" value="Unassembled WGS sequence"/>
</dbReference>
<evidence type="ECO:0000313" key="10">
    <source>
        <dbReference type="Proteomes" id="UP001551675"/>
    </source>
</evidence>
<name>A0ABV3GUF6_MICGL</name>
<evidence type="ECO:0000256" key="5">
    <source>
        <dbReference type="ARBA" id="ARBA00022989"/>
    </source>
</evidence>
<keyword evidence="10" id="KW-1185">Reference proteome</keyword>
<feature type="transmembrane region" description="Helical" evidence="7">
    <location>
        <begin position="124"/>
        <end position="148"/>
    </location>
</feature>
<dbReference type="PROSITE" id="PS00217">
    <property type="entry name" value="SUGAR_TRANSPORT_2"/>
    <property type="match status" value="1"/>
</dbReference>
<keyword evidence="5 7" id="KW-1133">Transmembrane helix</keyword>
<dbReference type="PROSITE" id="PS50850">
    <property type="entry name" value="MFS"/>
    <property type="match status" value="1"/>
</dbReference>
<evidence type="ECO:0000256" key="7">
    <source>
        <dbReference type="SAM" id="Phobius"/>
    </source>
</evidence>
<accession>A0ABV3GUF6</accession>
<reference evidence="9 10" key="1">
    <citation type="submission" date="2024-06" db="EMBL/GenBank/DDBJ databases">
        <title>The Natural Products Discovery Center: Release of the First 8490 Sequenced Strains for Exploring Actinobacteria Biosynthetic Diversity.</title>
        <authorList>
            <person name="Kalkreuter E."/>
            <person name="Kautsar S.A."/>
            <person name="Yang D."/>
            <person name="Bader C.D."/>
            <person name="Teijaro C.N."/>
            <person name="Fluegel L."/>
            <person name="Davis C.M."/>
            <person name="Simpson J.R."/>
            <person name="Lauterbach L."/>
            <person name="Steele A.D."/>
            <person name="Gui C."/>
            <person name="Meng S."/>
            <person name="Li G."/>
            <person name="Viehrig K."/>
            <person name="Ye F."/>
            <person name="Su P."/>
            <person name="Kiefer A.F."/>
            <person name="Nichols A."/>
            <person name="Cepeda A.J."/>
            <person name="Yan W."/>
            <person name="Fan B."/>
            <person name="Jiang Y."/>
            <person name="Adhikari A."/>
            <person name="Zheng C.-J."/>
            <person name="Schuster L."/>
            <person name="Cowan T.M."/>
            <person name="Smanski M.J."/>
            <person name="Chevrette M.G."/>
            <person name="De Carvalho L.P.S."/>
            <person name="Shen B."/>
        </authorList>
    </citation>
    <scope>NUCLEOTIDE SEQUENCE [LARGE SCALE GENOMIC DNA]</scope>
    <source>
        <strain evidence="9 10">NPDC050100</strain>
    </source>
</reference>
<gene>
    <name evidence="9" type="ORF">AB0I59_40570</name>
</gene>
<evidence type="ECO:0000256" key="6">
    <source>
        <dbReference type="ARBA" id="ARBA00023136"/>
    </source>
</evidence>
<feature type="transmembrane region" description="Helical" evidence="7">
    <location>
        <begin position="382"/>
        <end position="401"/>
    </location>
</feature>
<comment type="caution">
    <text evidence="9">The sequence shown here is derived from an EMBL/GenBank/DDBJ whole genome shotgun (WGS) entry which is preliminary data.</text>
</comment>
<feature type="transmembrane region" description="Helical" evidence="7">
    <location>
        <begin position="94"/>
        <end position="118"/>
    </location>
</feature>
<dbReference type="RefSeq" id="WP_358142068.1">
    <property type="nucleotide sequence ID" value="NZ_JBFALK010000037.1"/>
</dbReference>
<feature type="transmembrane region" description="Helical" evidence="7">
    <location>
        <begin position="21"/>
        <end position="47"/>
    </location>
</feature>
<organism evidence="9 10">
    <name type="scientific">Microtetraspora glauca</name>
    <dbReference type="NCBI Taxonomy" id="1996"/>
    <lineage>
        <taxon>Bacteria</taxon>
        <taxon>Bacillati</taxon>
        <taxon>Actinomycetota</taxon>
        <taxon>Actinomycetes</taxon>
        <taxon>Streptosporangiales</taxon>
        <taxon>Streptosporangiaceae</taxon>
        <taxon>Microtetraspora</taxon>
    </lineage>
</organism>
<dbReference type="SUPFAM" id="SSF103473">
    <property type="entry name" value="MFS general substrate transporter"/>
    <property type="match status" value="1"/>
</dbReference>
<keyword evidence="4 7" id="KW-0812">Transmembrane</keyword>
<evidence type="ECO:0000256" key="1">
    <source>
        <dbReference type="ARBA" id="ARBA00004651"/>
    </source>
</evidence>
<feature type="domain" description="Major facilitator superfamily (MFS) profile" evidence="8">
    <location>
        <begin position="21"/>
        <end position="430"/>
    </location>
</feature>